<accession>A0A7X2TF41</accession>
<reference evidence="1 2" key="1">
    <citation type="submission" date="2019-08" db="EMBL/GenBank/DDBJ databases">
        <title>In-depth cultivation of the pig gut microbiome towards novel bacterial diversity and tailored functional studies.</title>
        <authorList>
            <person name="Wylensek D."/>
            <person name="Hitch T.C.A."/>
            <person name="Clavel T."/>
        </authorList>
    </citation>
    <scope>NUCLEOTIDE SEQUENCE [LARGE SCALE GENOMIC DNA]</scope>
    <source>
        <strain evidence="1 2">Oil+RF-744-GAM-WT-6</strain>
    </source>
</reference>
<evidence type="ECO:0000313" key="2">
    <source>
        <dbReference type="Proteomes" id="UP000461880"/>
    </source>
</evidence>
<keyword evidence="2" id="KW-1185">Reference proteome</keyword>
<organism evidence="1 2">
    <name type="scientific">Stecheria intestinalis</name>
    <dbReference type="NCBI Taxonomy" id="2606630"/>
    <lineage>
        <taxon>Bacteria</taxon>
        <taxon>Bacillati</taxon>
        <taxon>Bacillota</taxon>
        <taxon>Erysipelotrichia</taxon>
        <taxon>Erysipelotrichales</taxon>
        <taxon>Erysipelotrichaceae</taxon>
        <taxon>Stecheria</taxon>
    </lineage>
</organism>
<name>A0A7X2TF41_9FIRM</name>
<dbReference type="RefSeq" id="WP_154502831.1">
    <property type="nucleotide sequence ID" value="NZ_JAQXPC010000030.1"/>
</dbReference>
<dbReference type="AlphaFoldDB" id="A0A7X2TF41"/>
<comment type="caution">
    <text evidence="1">The sequence shown here is derived from an EMBL/GenBank/DDBJ whole genome shotgun (WGS) entry which is preliminary data.</text>
</comment>
<evidence type="ECO:0000313" key="1">
    <source>
        <dbReference type="EMBL" id="MSS57770.1"/>
    </source>
</evidence>
<dbReference type="EMBL" id="VUMN01000003">
    <property type="protein sequence ID" value="MSS57770.1"/>
    <property type="molecule type" value="Genomic_DNA"/>
</dbReference>
<proteinExistence type="predicted"/>
<protein>
    <submittedName>
        <fullName evidence="1">Uncharacterized protein</fullName>
    </submittedName>
</protein>
<dbReference type="Proteomes" id="UP000461880">
    <property type="component" value="Unassembled WGS sequence"/>
</dbReference>
<sequence length="161" mass="18774">MEKQTPGFEHLRQNVCTIALYGHDQPYFFRGTLVLRTYYTDTRTHKIDALRTSAYAMDTMFYETNKVIRSAHREPYSEARHLVTAPADMLGNPYRILYNRRALPGTMEDNFIVLLRSHDPEARGLAIVAKLQENGTLTWLREDEARQVQKVLSAMMNYEEE</sequence>
<gene>
    <name evidence="1" type="ORF">FYJ51_02480</name>
</gene>